<dbReference type="KEGG" id="pchm:VFPPC_09117"/>
<proteinExistence type="inferred from homology"/>
<dbReference type="STRING" id="1380566.A0A179FCE9"/>
<comment type="caution">
    <text evidence="10">The sequence shown here is derived from an EMBL/GenBank/DDBJ whole genome shotgun (WGS) entry which is preliminary data.</text>
</comment>
<comment type="catalytic activity">
    <reaction evidence="5">
        <text>(S)-2-hydroxyglutarate + A = 2-oxoglutarate + AH2</text>
        <dbReference type="Rhea" id="RHEA:21252"/>
        <dbReference type="ChEBI" id="CHEBI:13193"/>
        <dbReference type="ChEBI" id="CHEBI:16782"/>
        <dbReference type="ChEBI" id="CHEBI:16810"/>
        <dbReference type="ChEBI" id="CHEBI:17499"/>
        <dbReference type="EC" id="1.1.99.2"/>
    </reaction>
</comment>
<evidence type="ECO:0000256" key="7">
    <source>
        <dbReference type="ARBA" id="ARBA00038878"/>
    </source>
</evidence>
<dbReference type="EC" id="1.1.99.2" evidence="7"/>
<evidence type="ECO:0000256" key="2">
    <source>
        <dbReference type="ARBA" id="ARBA00022630"/>
    </source>
</evidence>
<dbReference type="SUPFAM" id="SSF51905">
    <property type="entry name" value="FAD/NAD(P)-binding domain"/>
    <property type="match status" value="1"/>
</dbReference>
<dbReference type="EMBL" id="LSBJ02000006">
    <property type="protein sequence ID" value="OAQ63245.1"/>
    <property type="molecule type" value="Genomic_DNA"/>
</dbReference>
<evidence type="ECO:0000313" key="11">
    <source>
        <dbReference type="Proteomes" id="UP000078397"/>
    </source>
</evidence>
<organism evidence="10 11">
    <name type="scientific">Pochonia chlamydosporia 170</name>
    <dbReference type="NCBI Taxonomy" id="1380566"/>
    <lineage>
        <taxon>Eukaryota</taxon>
        <taxon>Fungi</taxon>
        <taxon>Dikarya</taxon>
        <taxon>Ascomycota</taxon>
        <taxon>Pezizomycotina</taxon>
        <taxon>Sordariomycetes</taxon>
        <taxon>Hypocreomycetidae</taxon>
        <taxon>Hypocreales</taxon>
        <taxon>Clavicipitaceae</taxon>
        <taxon>Pochonia</taxon>
    </lineage>
</organism>
<accession>A0A179FCE9</accession>
<dbReference type="OrthoDB" id="498204at2759"/>
<dbReference type="GeneID" id="28851705"/>
<keyword evidence="3" id="KW-0274">FAD</keyword>
<protein>
    <recommendedName>
        <fullName evidence="8">L-2-hydroxyglutarate dehydrogenase, mitochondrial</fullName>
        <ecNumber evidence="7">1.1.99.2</ecNumber>
    </recommendedName>
</protein>
<dbReference type="AlphaFoldDB" id="A0A179FCE9"/>
<dbReference type="GO" id="GO:0047545">
    <property type="term" value="F:(S)-2-hydroxyglutarate dehydrogenase activity"/>
    <property type="evidence" value="ECO:0007669"/>
    <property type="project" value="UniProtKB-EC"/>
</dbReference>
<keyword evidence="11" id="KW-1185">Reference proteome</keyword>
<dbReference type="PANTHER" id="PTHR43104:SF4">
    <property type="entry name" value="L-2-HYDROXYGLUTARATE DEHYDROGENASE, MITOCHONDRIAL"/>
    <property type="match status" value="1"/>
</dbReference>
<evidence type="ECO:0000256" key="5">
    <source>
        <dbReference type="ARBA" id="ARBA00036066"/>
    </source>
</evidence>
<dbReference type="PANTHER" id="PTHR43104">
    <property type="entry name" value="L-2-HYDROXYGLUTARATE DEHYDROGENASE, MITOCHONDRIAL"/>
    <property type="match status" value="1"/>
</dbReference>
<dbReference type="InterPro" id="IPR006076">
    <property type="entry name" value="FAD-dep_OxRdtase"/>
</dbReference>
<dbReference type="Pfam" id="PF01266">
    <property type="entry name" value="DAO"/>
    <property type="match status" value="1"/>
</dbReference>
<name>A0A179FCE9_METCM</name>
<evidence type="ECO:0000256" key="3">
    <source>
        <dbReference type="ARBA" id="ARBA00022827"/>
    </source>
</evidence>
<evidence type="ECO:0000313" key="10">
    <source>
        <dbReference type="EMBL" id="OAQ63245.1"/>
    </source>
</evidence>
<evidence type="ECO:0000256" key="6">
    <source>
        <dbReference type="ARBA" id="ARBA00037941"/>
    </source>
</evidence>
<sequence length="406" mass="44104">MPLLARTTLATRPLRRSFSTTPTPQADFTHAIIGGGVVGLAIAQRLSLQPSSTSVLIERHPALGTETSSRNSEVIHAGIYYGRDTLKTRLCLRGKQLLYEFCSKHNVPHKRTGKWIVAQNDIQRSELEKLHRHCADIGVPVRWMSEREVQNDGEGVRAETGALESPTTGIVDVHGLMVSLAGLFEENGGVVALNSDVRRITALGESGSQGWEIDVRDSGTGETSSITSETIINAAGLGCVDVHNMIVPAALQKKLYYAKGNYFSYSSSQPRISRLIYPAPNPGAGGLGTHLTLDMGGRIRFGPDIEWVDTPDNLAVSRERLEEAVDEIQRYLPGVDASCLEPDYAGIRPKLSYKGAGQVGKNFNDFVVRMEDGYEGWVNCLGIESPGLTSSLAIGERVGELLYGKK</sequence>
<feature type="domain" description="FAD dependent oxidoreductase" evidence="9">
    <location>
        <begin position="31"/>
        <end position="401"/>
    </location>
</feature>
<dbReference type="Gene3D" id="3.50.50.60">
    <property type="entry name" value="FAD/NAD(P)-binding domain"/>
    <property type="match status" value="1"/>
</dbReference>
<evidence type="ECO:0000256" key="1">
    <source>
        <dbReference type="ARBA" id="ARBA00001974"/>
    </source>
</evidence>
<dbReference type="Proteomes" id="UP000078397">
    <property type="component" value="Unassembled WGS sequence"/>
</dbReference>
<evidence type="ECO:0000259" key="9">
    <source>
        <dbReference type="Pfam" id="PF01266"/>
    </source>
</evidence>
<dbReference type="RefSeq" id="XP_018140825.1">
    <property type="nucleotide sequence ID" value="XM_018287711.1"/>
</dbReference>
<keyword evidence="2" id="KW-0285">Flavoprotein</keyword>
<reference evidence="10 11" key="1">
    <citation type="journal article" date="2016" name="PLoS Pathog.">
        <title>Biosynthesis of antibiotic leucinostatins in bio-control fungus Purpureocillium lilacinum and their inhibition on phytophthora revealed by genome mining.</title>
        <authorList>
            <person name="Wang G."/>
            <person name="Liu Z."/>
            <person name="Lin R."/>
            <person name="Li E."/>
            <person name="Mao Z."/>
            <person name="Ling J."/>
            <person name="Yang Y."/>
            <person name="Yin W.B."/>
            <person name="Xie B."/>
        </authorList>
    </citation>
    <scope>NUCLEOTIDE SEQUENCE [LARGE SCALE GENOMIC DNA]</scope>
    <source>
        <strain evidence="10">170</strain>
    </source>
</reference>
<dbReference type="Gene3D" id="3.30.9.10">
    <property type="entry name" value="D-Amino Acid Oxidase, subunit A, domain 2"/>
    <property type="match status" value="1"/>
</dbReference>
<keyword evidence="4" id="KW-0560">Oxidoreductase</keyword>
<dbReference type="InterPro" id="IPR036188">
    <property type="entry name" value="FAD/NAD-bd_sf"/>
</dbReference>
<comment type="cofactor">
    <cofactor evidence="1">
        <name>FAD</name>
        <dbReference type="ChEBI" id="CHEBI:57692"/>
    </cofactor>
</comment>
<evidence type="ECO:0000256" key="4">
    <source>
        <dbReference type="ARBA" id="ARBA00023002"/>
    </source>
</evidence>
<comment type="similarity">
    <text evidence="6">Belongs to the L2HGDH family.</text>
</comment>
<gene>
    <name evidence="10" type="ORF">VFPPC_09117</name>
</gene>
<evidence type="ECO:0000256" key="8">
    <source>
        <dbReference type="ARBA" id="ARBA00041137"/>
    </source>
</evidence>